<evidence type="ECO:0000313" key="3">
    <source>
        <dbReference type="EMBL" id="MCL1126043.1"/>
    </source>
</evidence>
<sequence>MKKSSLSVSLCIPLFCLPVYADVNYSIDVNEPEHHLAKVEIQFPKTKSTALKVNLPIWRTGKYQILPLADNVRLFTASNEQGELLPWQRTASGEWQIELSEPESVTISYQLHANLLGQRVNHISSTHAFLDASGTFMYSPEFRGDKVNVSLSVPAGWKSYSGMEKGERGHDFVAANYNVLVDSPIESGLNQYREFSVEGKQYELVVWGQGNYDLQNIVTDLTKLSSQAQVIWKGYPFSRYLYMVHATSGESGATEHLNSTIIQKPRFSFNEREDYLSFIKTAAHEFIHTWNVKAYRPKGLVPYDYQHEKLSELLWMAEGSTSYFGSQLLLRAGIITPQEFFEDLAKRIALSQLTPGNKVQSVAEASVNQWVSTGDDYAINNSVNIYSEGYLTSLALDFSLLDTTSLAVSYRDVHSQLYQHHSVPKTYDVDDVKTILKTLSGQDYQEWWSKYVESPVQLDFNTLLKHAGLILNHGYDPKMKPFAGMVLEEGSLVLTQVLRDSPAWNAGLSIGDELLAINELKITTEGVEKRLNDFNVGEIINLTVFQEEQLKSVALRLKEQQSAPLQLKSVASPTQEQKAFFTAWLGIQWPFDEKGAWSKL</sequence>
<dbReference type="SUPFAM" id="SSF55486">
    <property type="entry name" value="Metalloproteases ('zincins'), catalytic domain"/>
    <property type="match status" value="1"/>
</dbReference>
<evidence type="ECO:0000259" key="2">
    <source>
        <dbReference type="SMART" id="SM00228"/>
    </source>
</evidence>
<reference evidence="3 4" key="1">
    <citation type="submission" date="2022-01" db="EMBL/GenBank/DDBJ databases">
        <title>Whole genome-based taxonomy of the Shewanellaceae.</title>
        <authorList>
            <person name="Martin-Rodriguez A.J."/>
        </authorList>
    </citation>
    <scope>NUCLEOTIDE SEQUENCE [LARGE SCALE GENOMIC DNA]</scope>
    <source>
        <strain evidence="3 4">DSM 17177</strain>
    </source>
</reference>
<protein>
    <submittedName>
        <fullName evidence="3">PDZ domain-containing protein</fullName>
    </submittedName>
</protein>
<dbReference type="Gene3D" id="2.60.40.3650">
    <property type="match status" value="1"/>
</dbReference>
<feature type="chain" id="PRO_5045995268" evidence="1">
    <location>
        <begin position="22"/>
        <end position="600"/>
    </location>
</feature>
<dbReference type="SUPFAM" id="SSF50156">
    <property type="entry name" value="PDZ domain-like"/>
    <property type="match status" value="1"/>
</dbReference>
<feature type="domain" description="PDZ" evidence="2">
    <location>
        <begin position="480"/>
        <end position="548"/>
    </location>
</feature>
<dbReference type="Gene3D" id="1.10.390.10">
    <property type="entry name" value="Neutral Protease Domain 2"/>
    <property type="match status" value="1"/>
</dbReference>
<dbReference type="InterPro" id="IPR007963">
    <property type="entry name" value="Peptidase_M61_catalytic"/>
</dbReference>
<dbReference type="SMART" id="SM00228">
    <property type="entry name" value="PDZ"/>
    <property type="match status" value="1"/>
</dbReference>
<proteinExistence type="predicted"/>
<name>A0ABT0LED6_9GAMM</name>
<dbReference type="EMBL" id="JAKIKS010000071">
    <property type="protein sequence ID" value="MCL1126043.1"/>
    <property type="molecule type" value="Genomic_DNA"/>
</dbReference>
<dbReference type="InterPro" id="IPR040756">
    <property type="entry name" value="Peptidase_M61_N"/>
</dbReference>
<gene>
    <name evidence="3" type="ORF">L2764_16575</name>
</gene>
<feature type="signal peptide" evidence="1">
    <location>
        <begin position="1"/>
        <end position="21"/>
    </location>
</feature>
<dbReference type="InterPro" id="IPR036034">
    <property type="entry name" value="PDZ_sf"/>
</dbReference>
<keyword evidence="1" id="KW-0732">Signal</keyword>
<comment type="caution">
    <text evidence="3">The sequence shown here is derived from an EMBL/GenBank/DDBJ whole genome shotgun (WGS) entry which is preliminary data.</text>
</comment>
<evidence type="ECO:0000313" key="4">
    <source>
        <dbReference type="Proteomes" id="UP001203423"/>
    </source>
</evidence>
<dbReference type="Proteomes" id="UP001203423">
    <property type="component" value="Unassembled WGS sequence"/>
</dbReference>
<dbReference type="InterPro" id="IPR024191">
    <property type="entry name" value="Peptidase_M61"/>
</dbReference>
<dbReference type="RefSeq" id="WP_248941374.1">
    <property type="nucleotide sequence ID" value="NZ_JAKIKS010000071.1"/>
</dbReference>
<dbReference type="PIRSF" id="PIRSF016493">
    <property type="entry name" value="Glycyl_aminpptds"/>
    <property type="match status" value="1"/>
</dbReference>
<dbReference type="Pfam" id="PF05299">
    <property type="entry name" value="Peptidase_M61"/>
    <property type="match status" value="1"/>
</dbReference>
<organism evidence="3 4">
    <name type="scientific">Shewanella surugensis</name>
    <dbReference type="NCBI Taxonomy" id="212020"/>
    <lineage>
        <taxon>Bacteria</taxon>
        <taxon>Pseudomonadati</taxon>
        <taxon>Pseudomonadota</taxon>
        <taxon>Gammaproteobacteria</taxon>
        <taxon>Alteromonadales</taxon>
        <taxon>Shewanellaceae</taxon>
        <taxon>Shewanella</taxon>
    </lineage>
</organism>
<dbReference type="Gene3D" id="2.30.42.10">
    <property type="match status" value="1"/>
</dbReference>
<dbReference type="InterPro" id="IPR027268">
    <property type="entry name" value="Peptidase_M4/M1_CTD_sf"/>
</dbReference>
<keyword evidence="4" id="KW-1185">Reference proteome</keyword>
<accession>A0ABT0LED6</accession>
<dbReference type="Pfam" id="PF17899">
    <property type="entry name" value="Peptidase_M61_N"/>
    <property type="match status" value="1"/>
</dbReference>
<dbReference type="InterPro" id="IPR001478">
    <property type="entry name" value="PDZ"/>
</dbReference>
<evidence type="ECO:0000256" key="1">
    <source>
        <dbReference type="SAM" id="SignalP"/>
    </source>
</evidence>